<protein>
    <recommendedName>
        <fullName evidence="4">Secreted protein</fullName>
    </recommendedName>
</protein>
<organism evidence="2 3">
    <name type="scientific">Kitasatospora phosalacinea</name>
    <dbReference type="NCBI Taxonomy" id="2065"/>
    <lineage>
        <taxon>Bacteria</taxon>
        <taxon>Bacillati</taxon>
        <taxon>Actinomycetota</taxon>
        <taxon>Actinomycetes</taxon>
        <taxon>Kitasatosporales</taxon>
        <taxon>Streptomycetaceae</taxon>
        <taxon>Kitasatospora</taxon>
    </lineage>
</organism>
<proteinExistence type="predicted"/>
<dbReference type="AlphaFoldDB" id="A0A9W6Q4I9"/>
<evidence type="ECO:0008006" key="4">
    <source>
        <dbReference type="Google" id="ProtNLM"/>
    </source>
</evidence>
<dbReference type="Proteomes" id="UP001165041">
    <property type="component" value="Unassembled WGS sequence"/>
</dbReference>
<gene>
    <name evidence="2" type="ORF">Kpho02_19810</name>
</gene>
<evidence type="ECO:0000256" key="1">
    <source>
        <dbReference type="SAM" id="SignalP"/>
    </source>
</evidence>
<feature type="chain" id="PRO_5040839280" description="Secreted protein" evidence="1">
    <location>
        <begin position="17"/>
        <end position="78"/>
    </location>
</feature>
<keyword evidence="1" id="KW-0732">Signal</keyword>
<evidence type="ECO:0000313" key="2">
    <source>
        <dbReference type="EMBL" id="GLW69682.1"/>
    </source>
</evidence>
<accession>A0A9W6Q4I9</accession>
<feature type="signal peptide" evidence="1">
    <location>
        <begin position="1"/>
        <end position="16"/>
    </location>
</feature>
<name>A0A9W6Q4I9_9ACTN</name>
<comment type="caution">
    <text evidence="2">The sequence shown here is derived from an EMBL/GenBank/DDBJ whole genome shotgun (WGS) entry which is preliminary data.</text>
</comment>
<sequence>MSALATLGMTSTAAQAAARMGALPASRERRPPRVEWVGFTCVLPLRVGADRSVQQGRSMATMLARSCRTVNTFDTLAK</sequence>
<dbReference type="EMBL" id="BSSA01000005">
    <property type="protein sequence ID" value="GLW69682.1"/>
    <property type="molecule type" value="Genomic_DNA"/>
</dbReference>
<evidence type="ECO:0000313" key="3">
    <source>
        <dbReference type="Proteomes" id="UP001165041"/>
    </source>
</evidence>
<reference evidence="2" key="1">
    <citation type="submission" date="2023-02" db="EMBL/GenBank/DDBJ databases">
        <title>Kitasatospora phosalacinea NBRC 14627.</title>
        <authorList>
            <person name="Ichikawa N."/>
            <person name="Sato H."/>
            <person name="Tonouchi N."/>
        </authorList>
    </citation>
    <scope>NUCLEOTIDE SEQUENCE</scope>
    <source>
        <strain evidence="2">NBRC 14627</strain>
    </source>
</reference>